<keyword evidence="1" id="KW-1133">Transmembrane helix</keyword>
<keyword evidence="3" id="KW-1185">Reference proteome</keyword>
<proteinExistence type="predicted"/>
<evidence type="ECO:0000256" key="1">
    <source>
        <dbReference type="SAM" id="Phobius"/>
    </source>
</evidence>
<accession>A0A1W6MQW6</accession>
<reference evidence="2 3" key="1">
    <citation type="submission" date="2017-02" db="EMBL/GenBank/DDBJ databases">
        <authorList>
            <person name="Peterson S.W."/>
        </authorList>
    </citation>
    <scope>NUCLEOTIDE SEQUENCE [LARGE SCALE GENOMIC DNA]</scope>
    <source>
        <strain evidence="2 3">S285</strain>
    </source>
</reference>
<dbReference type="Proteomes" id="UP000193978">
    <property type="component" value="Chromosome"/>
</dbReference>
<keyword evidence="1" id="KW-0472">Membrane</keyword>
<evidence type="ECO:0000313" key="3">
    <source>
        <dbReference type="Proteomes" id="UP000193978"/>
    </source>
</evidence>
<name>A0A1W6MQW6_9HYPH</name>
<keyword evidence="1" id="KW-0812">Transmembrane</keyword>
<dbReference type="AlphaFoldDB" id="A0A1W6MQW6"/>
<organism evidence="2 3">
    <name type="scientific">Methylocystis bryophila</name>
    <dbReference type="NCBI Taxonomy" id="655015"/>
    <lineage>
        <taxon>Bacteria</taxon>
        <taxon>Pseudomonadati</taxon>
        <taxon>Pseudomonadota</taxon>
        <taxon>Alphaproteobacteria</taxon>
        <taxon>Hyphomicrobiales</taxon>
        <taxon>Methylocystaceae</taxon>
        <taxon>Methylocystis</taxon>
    </lineage>
</organism>
<dbReference type="KEGG" id="mbry:B1812_00980"/>
<sequence length="64" mass="7117">MQMLAVAVIKLLVISMTLVGLLRLIVFLFIGDAQNELAIRRLIGGARGAWRRNLVGLPESKRPF</sequence>
<gene>
    <name evidence="2" type="ORF">B1812_00980</name>
</gene>
<feature type="transmembrane region" description="Helical" evidence="1">
    <location>
        <begin position="6"/>
        <end position="31"/>
    </location>
</feature>
<protein>
    <submittedName>
        <fullName evidence="2">Uncharacterized protein</fullName>
    </submittedName>
</protein>
<evidence type="ECO:0000313" key="2">
    <source>
        <dbReference type="EMBL" id="ARN79879.1"/>
    </source>
</evidence>
<dbReference type="EMBL" id="CP019948">
    <property type="protein sequence ID" value="ARN79879.1"/>
    <property type="molecule type" value="Genomic_DNA"/>
</dbReference>